<evidence type="ECO:0000313" key="2">
    <source>
        <dbReference type="EMBL" id="KAG6117515.1"/>
    </source>
</evidence>
<protein>
    <submittedName>
        <fullName evidence="2">Uncharacterized protein</fullName>
    </submittedName>
</protein>
<comment type="caution">
    <text evidence="2">The sequence shown here is derived from an EMBL/GenBank/DDBJ whole genome shotgun (WGS) entry which is preliminary data.</text>
</comment>
<dbReference type="EMBL" id="SRQM01000135">
    <property type="protein sequence ID" value="KAG6117515.1"/>
    <property type="molecule type" value="Genomic_DNA"/>
</dbReference>
<evidence type="ECO:0000313" key="3">
    <source>
        <dbReference type="Proteomes" id="UP000732380"/>
    </source>
</evidence>
<proteinExistence type="predicted"/>
<dbReference type="Proteomes" id="UP000732380">
    <property type="component" value="Unassembled WGS sequence"/>
</dbReference>
<feature type="region of interest" description="Disordered" evidence="1">
    <location>
        <begin position="199"/>
        <end position="220"/>
    </location>
</feature>
<keyword evidence="3" id="KW-1185">Reference proteome</keyword>
<organism evidence="2 3">
    <name type="scientific">Claviceps humidiphila</name>
    <dbReference type="NCBI Taxonomy" id="1294629"/>
    <lineage>
        <taxon>Eukaryota</taxon>
        <taxon>Fungi</taxon>
        <taxon>Dikarya</taxon>
        <taxon>Ascomycota</taxon>
        <taxon>Pezizomycotina</taxon>
        <taxon>Sordariomycetes</taxon>
        <taxon>Hypocreomycetidae</taxon>
        <taxon>Hypocreales</taxon>
        <taxon>Clavicipitaceae</taxon>
        <taxon>Claviceps</taxon>
    </lineage>
</organism>
<evidence type="ECO:0000256" key="1">
    <source>
        <dbReference type="SAM" id="MobiDB-lite"/>
    </source>
</evidence>
<dbReference type="AlphaFoldDB" id="A0A9P7Q3I5"/>
<name>A0A9P7Q3I5_9HYPO</name>
<reference evidence="2 3" key="1">
    <citation type="journal article" date="2020" name="bioRxiv">
        <title>Whole genome comparisons of ergot fungi reveals the divergence and evolution of species within the genus Claviceps are the result of varying mechanisms driving genome evolution and host range expansion.</title>
        <authorList>
            <person name="Wyka S.A."/>
            <person name="Mondo S.J."/>
            <person name="Liu M."/>
            <person name="Dettman J."/>
            <person name="Nalam V."/>
            <person name="Broders K.D."/>
        </authorList>
    </citation>
    <scope>NUCLEOTIDE SEQUENCE [LARGE SCALE GENOMIC DNA]</scope>
    <source>
        <strain evidence="2 3">LM576</strain>
    </source>
</reference>
<accession>A0A9P7Q3I5</accession>
<gene>
    <name evidence="2" type="ORF">E4U13_001004</name>
</gene>
<feature type="region of interest" description="Disordered" evidence="1">
    <location>
        <begin position="124"/>
        <end position="155"/>
    </location>
</feature>
<feature type="compositionally biased region" description="Basic and acidic residues" evidence="1">
    <location>
        <begin position="132"/>
        <end position="151"/>
    </location>
</feature>
<sequence length="300" mass="35539">MALLVDGNHDFLSSLTLSSSKIDLTLPFEHEFRYRLPIQHNSGYRFERTSTPQDRIQDMASTKVQLSKPRAASVPSASEATWNSKHCNDATWPVSWNEGGIYKKGDLDEYHRGLLQVAGTSDRLFRPSYRRHNSEEIKQQQEKQQEQEKQRRQQQQQQQQEQQRQQQQQQQQRQQKQQQQQQQKQQEQQQRKQQQQQQQQQQQKTQDNQKQMKSHKRPVLRVCTTQLNPKSRPNNVVRPNNRYIPPSAFSQESFWTDGDEGATPRVTLTRYDLRADEKDIYAWKRNTACKRHAVYIAPDV</sequence>